<dbReference type="Proteomes" id="UP000279384">
    <property type="component" value="Unassembled WGS sequence"/>
</dbReference>
<dbReference type="GO" id="GO:0003677">
    <property type="term" value="F:DNA binding"/>
    <property type="evidence" value="ECO:0007669"/>
    <property type="project" value="InterPro"/>
</dbReference>
<feature type="domain" description="HTH cro/C1-type" evidence="1">
    <location>
        <begin position="10"/>
        <end position="63"/>
    </location>
</feature>
<dbReference type="Gene3D" id="1.10.260.40">
    <property type="entry name" value="lambda repressor-like DNA-binding domains"/>
    <property type="match status" value="1"/>
</dbReference>
<dbReference type="CDD" id="cd00093">
    <property type="entry name" value="HTH_XRE"/>
    <property type="match status" value="1"/>
</dbReference>
<protein>
    <submittedName>
        <fullName evidence="2">Helix-turn-helix protein</fullName>
    </submittedName>
</protein>
<dbReference type="Pfam" id="PF13560">
    <property type="entry name" value="HTH_31"/>
    <property type="match status" value="1"/>
</dbReference>
<dbReference type="RefSeq" id="WP_120812655.1">
    <property type="nucleotide sequence ID" value="NZ_RBID01000020.1"/>
</dbReference>
<dbReference type="PROSITE" id="PS50943">
    <property type="entry name" value="HTH_CROC1"/>
    <property type="match status" value="1"/>
</dbReference>
<reference evidence="2 3" key="1">
    <citation type="submission" date="2018-10" db="EMBL/GenBank/DDBJ databases">
        <title>Genomic Encyclopedia of Type Strains, Phase IV (KMG-IV): sequencing the most valuable type-strain genomes for metagenomic binning, comparative biology and taxonomic classification.</title>
        <authorList>
            <person name="Goeker M."/>
        </authorList>
    </citation>
    <scope>NUCLEOTIDE SEQUENCE [LARGE SCALE GENOMIC DNA]</scope>
    <source>
        <strain evidence="2 3">DSM 3303</strain>
    </source>
</reference>
<dbReference type="SMART" id="SM00530">
    <property type="entry name" value="HTH_XRE"/>
    <property type="match status" value="1"/>
</dbReference>
<comment type="caution">
    <text evidence="2">The sequence shown here is derived from an EMBL/GenBank/DDBJ whole genome shotgun (WGS) entry which is preliminary data.</text>
</comment>
<sequence>MTPFSDLLFQLRRARSLRQKDLAARLHLGSNFISALEVGRRDAPSPERVDQIARALQLTAEETATLQYAAKISQRHLELPEETSKEEYGLLHELVGRVGQLSETHIAMIRLVMQMADEQHRTALKENSM</sequence>
<evidence type="ECO:0000259" key="1">
    <source>
        <dbReference type="PROSITE" id="PS50943"/>
    </source>
</evidence>
<evidence type="ECO:0000313" key="2">
    <source>
        <dbReference type="EMBL" id="RKQ52896.1"/>
    </source>
</evidence>
<evidence type="ECO:0000313" key="3">
    <source>
        <dbReference type="Proteomes" id="UP000279384"/>
    </source>
</evidence>
<dbReference type="InterPro" id="IPR001387">
    <property type="entry name" value="Cro/C1-type_HTH"/>
</dbReference>
<dbReference type="SUPFAM" id="SSF47413">
    <property type="entry name" value="lambda repressor-like DNA-binding domains"/>
    <property type="match status" value="1"/>
</dbReference>
<accession>A0A495AVZ1</accession>
<organism evidence="2 3">
    <name type="scientific">Vogesella indigofera</name>
    <name type="common">Pseudomonas indigofera</name>
    <dbReference type="NCBI Taxonomy" id="45465"/>
    <lineage>
        <taxon>Bacteria</taxon>
        <taxon>Pseudomonadati</taxon>
        <taxon>Pseudomonadota</taxon>
        <taxon>Betaproteobacteria</taxon>
        <taxon>Neisseriales</taxon>
        <taxon>Chromobacteriaceae</taxon>
        <taxon>Vogesella</taxon>
    </lineage>
</organism>
<gene>
    <name evidence="2" type="ORF">C8E02_3365</name>
</gene>
<dbReference type="InterPro" id="IPR010982">
    <property type="entry name" value="Lambda_DNA-bd_dom_sf"/>
</dbReference>
<dbReference type="PANTHER" id="PTHR35010">
    <property type="entry name" value="BLL4672 PROTEIN-RELATED"/>
    <property type="match status" value="1"/>
</dbReference>
<dbReference type="AlphaFoldDB" id="A0A495AVZ1"/>
<dbReference type="EMBL" id="RBID01000020">
    <property type="protein sequence ID" value="RKQ52896.1"/>
    <property type="molecule type" value="Genomic_DNA"/>
</dbReference>
<proteinExistence type="predicted"/>
<name>A0A495AVZ1_VOGIN</name>